<organism evidence="1 2">
    <name type="scientific">Ensete ventricosum</name>
    <name type="common">Abyssinian banana</name>
    <name type="synonym">Musa ensete</name>
    <dbReference type="NCBI Taxonomy" id="4639"/>
    <lineage>
        <taxon>Eukaryota</taxon>
        <taxon>Viridiplantae</taxon>
        <taxon>Streptophyta</taxon>
        <taxon>Embryophyta</taxon>
        <taxon>Tracheophyta</taxon>
        <taxon>Spermatophyta</taxon>
        <taxon>Magnoliopsida</taxon>
        <taxon>Liliopsida</taxon>
        <taxon>Zingiberales</taxon>
        <taxon>Musaceae</taxon>
        <taxon>Ensete</taxon>
    </lineage>
</organism>
<dbReference type="EMBL" id="AMZH03021870">
    <property type="protein sequence ID" value="RRT37796.1"/>
    <property type="molecule type" value="Genomic_DNA"/>
</dbReference>
<proteinExistence type="predicted"/>
<dbReference type="AlphaFoldDB" id="A0A426XE95"/>
<evidence type="ECO:0000313" key="1">
    <source>
        <dbReference type="EMBL" id="RRT37796.1"/>
    </source>
</evidence>
<gene>
    <name evidence="1" type="ORF">B296_00059195</name>
</gene>
<protein>
    <submittedName>
        <fullName evidence="1">Uncharacterized protein</fullName>
    </submittedName>
</protein>
<comment type="caution">
    <text evidence="1">The sequence shown here is derived from an EMBL/GenBank/DDBJ whole genome shotgun (WGS) entry which is preliminary data.</text>
</comment>
<dbReference type="Proteomes" id="UP000287651">
    <property type="component" value="Unassembled WGS sequence"/>
</dbReference>
<evidence type="ECO:0000313" key="2">
    <source>
        <dbReference type="Proteomes" id="UP000287651"/>
    </source>
</evidence>
<accession>A0A426XE95</accession>
<name>A0A426XE95_ENSVE</name>
<reference evidence="1 2" key="1">
    <citation type="journal article" date="2014" name="Agronomy (Basel)">
        <title>A Draft Genome Sequence for Ensete ventricosum, the Drought-Tolerant Tree Against Hunger.</title>
        <authorList>
            <person name="Harrison J."/>
            <person name="Moore K.A."/>
            <person name="Paszkiewicz K."/>
            <person name="Jones T."/>
            <person name="Grant M."/>
            <person name="Ambacheew D."/>
            <person name="Muzemil S."/>
            <person name="Studholme D.J."/>
        </authorList>
    </citation>
    <scope>NUCLEOTIDE SEQUENCE [LARGE SCALE GENOMIC DNA]</scope>
</reference>
<sequence>MAPGAGELVELPPGREDDESDLDIAKHRQLEGLLQQPVPPLREGDLPAGFVLYPLHLLASTGAIPPSTWKPLRRGFREPCSLAGTGQENLALRRGVFFTPYASVRHADRMMPRFRPERIIAIAAPSRGVPFLLL</sequence>